<keyword evidence="5" id="KW-0539">Nucleus</keyword>
<comment type="subcellular location">
    <subcellularLocation>
        <location evidence="2">Cytoplasm</location>
    </subcellularLocation>
    <subcellularLocation>
        <location evidence="1">Nucleus</location>
    </subcellularLocation>
</comment>
<dbReference type="InterPro" id="IPR002848">
    <property type="entry name" value="Translin_fam"/>
</dbReference>
<evidence type="ECO:0000313" key="8">
    <source>
        <dbReference type="Proteomes" id="UP000245768"/>
    </source>
</evidence>
<proteinExistence type="inferred from homology"/>
<dbReference type="GO" id="GO:0005737">
    <property type="term" value="C:cytoplasm"/>
    <property type="evidence" value="ECO:0007669"/>
    <property type="project" value="UniProtKB-SubCell"/>
</dbReference>
<dbReference type="SUPFAM" id="SSF74784">
    <property type="entry name" value="Translin"/>
    <property type="match status" value="1"/>
</dbReference>
<evidence type="ECO:0000313" key="7">
    <source>
        <dbReference type="EMBL" id="PWN87348.1"/>
    </source>
</evidence>
<dbReference type="OrthoDB" id="31005at2759"/>
<dbReference type="FunCoup" id="A0A316YFF6">
    <property type="interactions" value="411"/>
</dbReference>
<comment type="similarity">
    <text evidence="3">Belongs to the translin family.</text>
</comment>
<reference evidence="7 8" key="1">
    <citation type="journal article" date="2018" name="Mol. Biol. Evol.">
        <title>Broad Genomic Sampling Reveals a Smut Pathogenic Ancestry of the Fungal Clade Ustilaginomycotina.</title>
        <authorList>
            <person name="Kijpornyongpan T."/>
            <person name="Mondo S.J."/>
            <person name="Barry K."/>
            <person name="Sandor L."/>
            <person name="Lee J."/>
            <person name="Lipzen A."/>
            <person name="Pangilinan J."/>
            <person name="LaButti K."/>
            <person name="Hainaut M."/>
            <person name="Henrissat B."/>
            <person name="Grigoriev I.V."/>
            <person name="Spatafora J.W."/>
            <person name="Aime M.C."/>
        </authorList>
    </citation>
    <scope>NUCLEOTIDE SEQUENCE [LARGE SCALE GENOMIC DNA]</scope>
    <source>
        <strain evidence="7 8">MCA 4198</strain>
    </source>
</reference>
<dbReference type="Proteomes" id="UP000245768">
    <property type="component" value="Unassembled WGS sequence"/>
</dbReference>
<dbReference type="Gene3D" id="1.20.58.190">
    <property type="entry name" value="Translin, domain 1"/>
    <property type="match status" value="1"/>
</dbReference>
<keyword evidence="8" id="KW-1185">Reference proteome</keyword>
<dbReference type="InterPro" id="IPR036081">
    <property type="entry name" value="Translin_sf"/>
</dbReference>
<evidence type="ECO:0000256" key="6">
    <source>
        <dbReference type="SAM" id="MobiDB-lite"/>
    </source>
</evidence>
<evidence type="ECO:0000256" key="3">
    <source>
        <dbReference type="ARBA" id="ARBA00005902"/>
    </source>
</evidence>
<dbReference type="GeneID" id="37040904"/>
<keyword evidence="4" id="KW-0963">Cytoplasm</keyword>
<evidence type="ECO:0000256" key="5">
    <source>
        <dbReference type="ARBA" id="ARBA00023242"/>
    </source>
</evidence>
<dbReference type="RefSeq" id="XP_025374546.1">
    <property type="nucleotide sequence ID" value="XM_025518988.1"/>
</dbReference>
<dbReference type="InParanoid" id="A0A316YFF6"/>
<dbReference type="InterPro" id="IPR016068">
    <property type="entry name" value="Translin_N"/>
</dbReference>
<dbReference type="Pfam" id="PF01997">
    <property type="entry name" value="Translin"/>
    <property type="match status" value="1"/>
</dbReference>
<evidence type="ECO:0000256" key="4">
    <source>
        <dbReference type="ARBA" id="ARBA00022490"/>
    </source>
</evidence>
<accession>A0A316YFF6</accession>
<organism evidence="7 8">
    <name type="scientific">Acaromyces ingoldii</name>
    <dbReference type="NCBI Taxonomy" id="215250"/>
    <lineage>
        <taxon>Eukaryota</taxon>
        <taxon>Fungi</taxon>
        <taxon>Dikarya</taxon>
        <taxon>Basidiomycota</taxon>
        <taxon>Ustilaginomycotina</taxon>
        <taxon>Exobasidiomycetes</taxon>
        <taxon>Exobasidiales</taxon>
        <taxon>Cryptobasidiaceae</taxon>
        <taxon>Acaromyces</taxon>
    </lineage>
</organism>
<evidence type="ECO:0000256" key="1">
    <source>
        <dbReference type="ARBA" id="ARBA00004123"/>
    </source>
</evidence>
<sequence length="297" mass="32600">MEAAARGSAIQDQFRVYRTEIDAYNDRRERLIKASRDVTTQSKRLIFVLHRFPHDALPLSSGESSRSTKAGARIIKEATEKRDEIMKILVETALREGLSESTIFVAEAATDADGAKTVVRDGDAEIGRAYRHERSLGGGLEEFIEGVSFLHFLQEGKLISLAEVQAMFTTADGVVAYPVPPFRYLLGLSDLTGELMRFATNAVGAGDTGAVVNVVLELMRDIRTALDPFIPLIRDMRKKQQVTSQSMRKIEDVSYAIKVRSSEYGSDPAALQEMVRRSLRGGSGGGGEGAPDEIDED</sequence>
<dbReference type="GO" id="GO:0005634">
    <property type="term" value="C:nucleus"/>
    <property type="evidence" value="ECO:0007669"/>
    <property type="project" value="UniProtKB-SubCell"/>
</dbReference>
<gene>
    <name evidence="7" type="ORF">FA10DRAFT_234578</name>
</gene>
<protein>
    <submittedName>
        <fullName evidence="7">Translin</fullName>
    </submittedName>
</protein>
<dbReference type="GO" id="GO:0043565">
    <property type="term" value="F:sequence-specific DNA binding"/>
    <property type="evidence" value="ECO:0007669"/>
    <property type="project" value="InterPro"/>
</dbReference>
<dbReference type="EMBL" id="KZ819640">
    <property type="protein sequence ID" value="PWN87348.1"/>
    <property type="molecule type" value="Genomic_DNA"/>
</dbReference>
<dbReference type="CDD" id="cd14820">
    <property type="entry name" value="TRAX"/>
    <property type="match status" value="1"/>
</dbReference>
<dbReference type="AlphaFoldDB" id="A0A316YFF6"/>
<evidence type="ECO:0000256" key="2">
    <source>
        <dbReference type="ARBA" id="ARBA00004496"/>
    </source>
</evidence>
<feature type="region of interest" description="Disordered" evidence="6">
    <location>
        <begin position="277"/>
        <end position="297"/>
    </location>
</feature>
<dbReference type="PANTHER" id="PTHR10741">
    <property type="entry name" value="TRANSLIN AND TRANSLIN ASSOCIATED PROTEIN X"/>
    <property type="match status" value="1"/>
</dbReference>
<dbReference type="Gene3D" id="1.20.58.200">
    <property type="entry name" value="Translin, domain 2"/>
    <property type="match status" value="1"/>
</dbReference>
<dbReference type="InterPro" id="IPR016069">
    <property type="entry name" value="Translin_C"/>
</dbReference>
<name>A0A316YFF6_9BASI</name>
<dbReference type="STRING" id="215250.A0A316YFF6"/>